<keyword evidence="2 4" id="KW-0326">Glycosidase</keyword>
<feature type="domain" description="Glycosyl hydrolase family 13 catalytic" evidence="3">
    <location>
        <begin position="172"/>
        <end position="530"/>
    </location>
</feature>
<dbReference type="PANTHER" id="PTHR10357:SF210">
    <property type="entry name" value="MALTODEXTRIN GLUCOSIDASE"/>
    <property type="match status" value="1"/>
</dbReference>
<protein>
    <submittedName>
        <fullName evidence="4">Glycosidase</fullName>
    </submittedName>
</protein>
<organism evidence="4 5">
    <name type="scientific">Paenibacillus jilunlii</name>
    <dbReference type="NCBI Taxonomy" id="682956"/>
    <lineage>
        <taxon>Bacteria</taxon>
        <taxon>Bacillati</taxon>
        <taxon>Bacillota</taxon>
        <taxon>Bacilli</taxon>
        <taxon>Bacillales</taxon>
        <taxon>Paenibacillaceae</taxon>
        <taxon>Paenibacillus</taxon>
    </lineage>
</organism>
<evidence type="ECO:0000256" key="2">
    <source>
        <dbReference type="ARBA" id="ARBA00023295"/>
    </source>
</evidence>
<dbReference type="InterPro" id="IPR004185">
    <property type="entry name" value="Glyco_hydro_13_lg-like_dom"/>
</dbReference>
<dbReference type="InterPro" id="IPR013780">
    <property type="entry name" value="Glyco_hydro_b"/>
</dbReference>
<dbReference type="Pfam" id="PF02903">
    <property type="entry name" value="Alpha-amylase_N"/>
    <property type="match status" value="1"/>
</dbReference>
<dbReference type="InterPro" id="IPR013783">
    <property type="entry name" value="Ig-like_fold"/>
</dbReference>
<dbReference type="InterPro" id="IPR006047">
    <property type="entry name" value="GH13_cat_dom"/>
</dbReference>
<dbReference type="Gene3D" id="3.20.20.80">
    <property type="entry name" value="Glycosidases"/>
    <property type="match status" value="1"/>
</dbReference>
<evidence type="ECO:0000313" key="4">
    <source>
        <dbReference type="EMBL" id="SDN19936.1"/>
    </source>
</evidence>
<evidence type="ECO:0000259" key="3">
    <source>
        <dbReference type="SMART" id="SM00642"/>
    </source>
</evidence>
<evidence type="ECO:0000313" key="5">
    <source>
        <dbReference type="Proteomes" id="UP000182783"/>
    </source>
</evidence>
<dbReference type="GO" id="GO:0004553">
    <property type="term" value="F:hydrolase activity, hydrolyzing O-glycosyl compounds"/>
    <property type="evidence" value="ECO:0007669"/>
    <property type="project" value="InterPro"/>
</dbReference>
<dbReference type="EMBL" id="FNGM01000031">
    <property type="protein sequence ID" value="SDN19936.1"/>
    <property type="molecule type" value="Genomic_DNA"/>
</dbReference>
<accession>A0A1G9ZH68</accession>
<sequence length="618" mass="71987">MMQENLKAMKPKGFNLHNCEVEPFLRLLPRRDEMGMIHLESVYHRMGQNWSYAYDETAIHIRLRTKRDDVSQVDLICGDKYGWDRTHSVYSMERLSSDSLFDYWQAAVQPPHRRLAYYFALHQDGNTIYYLEKGFLEQPPEVIYEGLFDFPILSPEDVHRPPAWVKDAIFYQIFPERFANGDPSNDPEGVLEWGGTPSPTNFFGGDLQGVLKHLDYLCTLGINAIYFNPLFTATTNHKYDTADYLRIDPHFGTNELLKELVDACHAKGIRVVLDGVFNHCGHTFPPFMDVLENGRASRYADWFHVKEWPPGVNEGIPTYDTFAFEPIMPKFNTANPEVKEYLLKVGRYWIEEIGVDGWRLDVANEVSHQFWRDFRTMVKQINPDAYLVGEIMHDSLPWLLGDQFDAVMNYQLLNMMLNFFARKQTDAGQFSRSVGALLANYPQQITEVSFNLLDSHDTVRFLTLCGGDTRRLKLAFLFLMTFQGTPCIYYGDEIGMDGEYDPHNRKCMEWDPLKQNQDLLEYYRWAIRLRKSNSAFRSSAIKFLEHPEHPALLVYERWDEHDRFLVIMNNSEFPMDAQVSALKSESTWINQELQQPADIGERGELHIPAYGYMLLREV</sequence>
<dbReference type="Proteomes" id="UP000182783">
    <property type="component" value="Unassembled WGS sequence"/>
</dbReference>
<dbReference type="CDD" id="cd11338">
    <property type="entry name" value="AmyAc_CMD"/>
    <property type="match status" value="1"/>
</dbReference>
<dbReference type="PANTHER" id="PTHR10357">
    <property type="entry name" value="ALPHA-AMYLASE FAMILY MEMBER"/>
    <property type="match status" value="1"/>
</dbReference>
<name>A0A1G9ZH68_9BACL</name>
<dbReference type="SMART" id="SM00642">
    <property type="entry name" value="Aamy"/>
    <property type="match status" value="1"/>
</dbReference>
<dbReference type="GO" id="GO:0005975">
    <property type="term" value="P:carbohydrate metabolic process"/>
    <property type="evidence" value="ECO:0007669"/>
    <property type="project" value="InterPro"/>
</dbReference>
<dbReference type="SUPFAM" id="SSF51011">
    <property type="entry name" value="Glycosyl hydrolase domain"/>
    <property type="match status" value="1"/>
</dbReference>
<reference evidence="4 5" key="1">
    <citation type="submission" date="2016-10" db="EMBL/GenBank/DDBJ databases">
        <authorList>
            <person name="de Groot N.N."/>
        </authorList>
    </citation>
    <scope>NUCLEOTIDE SEQUENCE [LARGE SCALE GENOMIC DNA]</scope>
    <source>
        <strain evidence="4 5">CGMCC 1.10239</strain>
    </source>
</reference>
<dbReference type="AlphaFoldDB" id="A0A1G9ZH68"/>
<dbReference type="SUPFAM" id="SSF51445">
    <property type="entry name" value="(Trans)glycosidases"/>
    <property type="match status" value="1"/>
</dbReference>
<gene>
    <name evidence="4" type="ORF">SAMN05216191_13125</name>
</gene>
<dbReference type="Gene3D" id="2.60.40.1180">
    <property type="entry name" value="Golgi alpha-mannosidase II"/>
    <property type="match status" value="1"/>
</dbReference>
<dbReference type="InterPro" id="IPR017853">
    <property type="entry name" value="GH"/>
</dbReference>
<dbReference type="Gene3D" id="3.90.400.10">
    <property type="entry name" value="Oligo-1,6-glucosidase, Domain 2"/>
    <property type="match status" value="1"/>
</dbReference>
<dbReference type="CDD" id="cd02857">
    <property type="entry name" value="E_set_CDase_PDE_N"/>
    <property type="match status" value="1"/>
</dbReference>
<dbReference type="InterPro" id="IPR045857">
    <property type="entry name" value="O16G_dom_2"/>
</dbReference>
<proteinExistence type="predicted"/>
<dbReference type="Pfam" id="PF00128">
    <property type="entry name" value="Alpha-amylase"/>
    <property type="match status" value="1"/>
</dbReference>
<keyword evidence="1" id="KW-0378">Hydrolase</keyword>
<evidence type="ECO:0000256" key="1">
    <source>
        <dbReference type="ARBA" id="ARBA00022801"/>
    </source>
</evidence>
<dbReference type="Gene3D" id="2.60.40.10">
    <property type="entry name" value="Immunoglobulins"/>
    <property type="match status" value="1"/>
</dbReference>